<dbReference type="eggNOG" id="COG1475">
    <property type="taxonomic scope" value="Bacteria"/>
</dbReference>
<accession>C7Q5L1</accession>
<dbReference type="Proteomes" id="UP000000851">
    <property type="component" value="Chromosome"/>
</dbReference>
<evidence type="ECO:0000313" key="3">
    <source>
        <dbReference type="EMBL" id="ACU77822.1"/>
    </source>
</evidence>
<dbReference type="EMBL" id="CP001700">
    <property type="protein sequence ID" value="ACU77822.1"/>
    <property type="molecule type" value="Genomic_DNA"/>
</dbReference>
<name>C7Q5L1_CATAD</name>
<dbReference type="GO" id="GO:0005694">
    <property type="term" value="C:chromosome"/>
    <property type="evidence" value="ECO:0007669"/>
    <property type="project" value="TreeGrafter"/>
</dbReference>
<dbReference type="KEGG" id="cai:Caci_9009"/>
<dbReference type="Gene3D" id="3.90.1530.10">
    <property type="entry name" value="Conserved hypothetical protein from pyrococcus furiosus pfu- 392566-001, ParB domain"/>
    <property type="match status" value="1"/>
</dbReference>
<gene>
    <name evidence="3" type="ordered locus">Caci_9009</name>
</gene>
<keyword evidence="4" id="KW-1185">Reference proteome</keyword>
<proteinExistence type="predicted"/>
<dbReference type="SMART" id="SM00470">
    <property type="entry name" value="ParB"/>
    <property type="match status" value="1"/>
</dbReference>
<reference evidence="3 4" key="1">
    <citation type="journal article" date="2009" name="Stand. Genomic Sci.">
        <title>Complete genome sequence of Catenulispora acidiphila type strain (ID 139908).</title>
        <authorList>
            <person name="Copeland A."/>
            <person name="Lapidus A."/>
            <person name="Glavina Del Rio T."/>
            <person name="Nolan M."/>
            <person name="Lucas S."/>
            <person name="Chen F."/>
            <person name="Tice H."/>
            <person name="Cheng J.F."/>
            <person name="Bruce D."/>
            <person name="Goodwin L."/>
            <person name="Pitluck S."/>
            <person name="Mikhailova N."/>
            <person name="Pati A."/>
            <person name="Ivanova N."/>
            <person name="Mavromatis K."/>
            <person name="Chen A."/>
            <person name="Palaniappan K."/>
            <person name="Chain P."/>
            <person name="Land M."/>
            <person name="Hauser L."/>
            <person name="Chang Y.J."/>
            <person name="Jeffries C.D."/>
            <person name="Chertkov O."/>
            <person name="Brettin T."/>
            <person name="Detter J.C."/>
            <person name="Han C."/>
            <person name="Ali Z."/>
            <person name="Tindall B.J."/>
            <person name="Goker M."/>
            <person name="Bristow J."/>
            <person name="Eisen J.A."/>
            <person name="Markowitz V."/>
            <person name="Hugenholtz P."/>
            <person name="Kyrpides N.C."/>
            <person name="Klenk H.P."/>
        </authorList>
    </citation>
    <scope>NUCLEOTIDE SEQUENCE [LARGE SCALE GENOMIC DNA]</scope>
    <source>
        <strain evidence="4">DSM 44928 / JCM 14897 / NBRC 102108 / NRRL B-24433 / ID139908</strain>
    </source>
</reference>
<dbReference type="SUPFAM" id="SSF110849">
    <property type="entry name" value="ParB/Sulfiredoxin"/>
    <property type="match status" value="1"/>
</dbReference>
<dbReference type="InterPro" id="IPR036086">
    <property type="entry name" value="ParB/Sulfiredoxin_sf"/>
</dbReference>
<dbReference type="InterPro" id="IPR050336">
    <property type="entry name" value="Chromosome_partition/occlusion"/>
</dbReference>
<dbReference type="InterPro" id="IPR003115">
    <property type="entry name" value="ParB_N"/>
</dbReference>
<dbReference type="PANTHER" id="PTHR33375">
    <property type="entry name" value="CHROMOSOME-PARTITIONING PROTEIN PARB-RELATED"/>
    <property type="match status" value="1"/>
</dbReference>
<dbReference type="OrthoDB" id="3846919at2"/>
<evidence type="ECO:0000256" key="1">
    <source>
        <dbReference type="SAM" id="MobiDB-lite"/>
    </source>
</evidence>
<dbReference type="AlphaFoldDB" id="C7Q5L1"/>
<organism evidence="3 4">
    <name type="scientific">Catenulispora acidiphila (strain DSM 44928 / JCM 14897 / NBRC 102108 / NRRL B-24433 / ID139908)</name>
    <dbReference type="NCBI Taxonomy" id="479433"/>
    <lineage>
        <taxon>Bacteria</taxon>
        <taxon>Bacillati</taxon>
        <taxon>Actinomycetota</taxon>
        <taxon>Actinomycetes</taxon>
        <taxon>Catenulisporales</taxon>
        <taxon>Catenulisporaceae</taxon>
        <taxon>Catenulispora</taxon>
    </lineage>
</organism>
<dbReference type="GO" id="GO:0007059">
    <property type="term" value="P:chromosome segregation"/>
    <property type="evidence" value="ECO:0007669"/>
    <property type="project" value="TreeGrafter"/>
</dbReference>
<evidence type="ECO:0000313" key="4">
    <source>
        <dbReference type="Proteomes" id="UP000000851"/>
    </source>
</evidence>
<dbReference type="PANTHER" id="PTHR33375:SF1">
    <property type="entry name" value="CHROMOSOME-PARTITIONING PROTEIN PARB-RELATED"/>
    <property type="match status" value="1"/>
</dbReference>
<protein>
    <submittedName>
        <fullName evidence="3">ParB domain protein nuclease</fullName>
    </submittedName>
</protein>
<sequence>MTITVAEPEILAEDATPVETATAAVLTREGAEQGVVETPQPQEAVMIPLAALIAHPGNVRKDLDLNAAFVASIKAEGIIDPLKITASATPGVYRVLEGHRRMGGAIKADLAAVPCFFSGDRAQDEAGQYLDQLMTSRHKKLLTPQEEANALFAAHEAGATKTRLAGAYGGKAKEVNQALRAATLSAETQEAAAKAAAVIEFQWSVPELAALAEFSDDAEATARLIEAFSDDQFDWQMERERQDRAEKAAREEIREQHKTAGVALYEFDDAPAGLVRLATMPTTAGRGIEPEVHAECPGHLAVFERSGAPRVFYACRDSKICKHIDRETFTPPAVAPPLGSAEQIAEAARKKAEERAQRKRVIEGNKDWRAARTVRTKWLASLMARTSLSPEHTAAITRFTAFNLLRGWSAAQDGVLSGHGELVAELLGQPKAPSDWAKLTAKASAKRLVLLTFLPLVAGFEKNMSDGLWRTDRSQGYRHERKQAAEWLKLLVALGYKPSPIEQAVMEDRPYDPAASAPVMADTLNEDDGEDRAEDEPEDDAEAQDDPETGQSESQDEPGSDEDDPDPDCEDADEI</sequence>
<dbReference type="STRING" id="479433.Caci_9009"/>
<feature type="domain" description="ParB-like N-terminal" evidence="2">
    <location>
        <begin position="45"/>
        <end position="132"/>
    </location>
</feature>
<dbReference type="GO" id="GO:0045881">
    <property type="term" value="P:positive regulation of sporulation resulting in formation of a cellular spore"/>
    <property type="evidence" value="ECO:0007669"/>
    <property type="project" value="TreeGrafter"/>
</dbReference>
<dbReference type="HOGENOM" id="CLU_035220_0_0_11"/>
<dbReference type="Pfam" id="PF02195">
    <property type="entry name" value="ParB_N"/>
    <property type="match status" value="1"/>
</dbReference>
<feature type="region of interest" description="Disordered" evidence="1">
    <location>
        <begin position="513"/>
        <end position="575"/>
    </location>
</feature>
<dbReference type="RefSeq" id="WP_015797546.1">
    <property type="nucleotide sequence ID" value="NC_013131.1"/>
</dbReference>
<feature type="compositionally biased region" description="Acidic residues" evidence="1">
    <location>
        <begin position="524"/>
        <end position="575"/>
    </location>
</feature>
<evidence type="ECO:0000259" key="2">
    <source>
        <dbReference type="SMART" id="SM00470"/>
    </source>
</evidence>
<dbReference type="InParanoid" id="C7Q5L1"/>